<dbReference type="FunFam" id="3.40.50.720:FF:000031">
    <property type="entry name" value="Glutamyl-tRNA reductase"/>
    <property type="match status" value="1"/>
</dbReference>
<evidence type="ECO:0000256" key="5">
    <source>
        <dbReference type="ARBA" id="ARBA00023002"/>
    </source>
</evidence>
<keyword evidence="14" id="KW-1185">Reference proteome</keyword>
<evidence type="ECO:0000256" key="1">
    <source>
        <dbReference type="ARBA" id="ARBA00005059"/>
    </source>
</evidence>
<dbReference type="STRING" id="105231.A0A1Y1HU21"/>
<dbReference type="NCBIfam" id="TIGR01035">
    <property type="entry name" value="hemA"/>
    <property type="match status" value="1"/>
</dbReference>
<keyword evidence="5 9" id="KW-0560">Oxidoreductase</keyword>
<evidence type="ECO:0000259" key="12">
    <source>
        <dbReference type="Pfam" id="PF05201"/>
    </source>
</evidence>
<dbReference type="Gene3D" id="3.40.50.720">
    <property type="entry name" value="NAD(P)-binding Rossmann-like Domain"/>
    <property type="match status" value="1"/>
</dbReference>
<dbReference type="PANTHER" id="PTHR43120">
    <property type="entry name" value="GLUTAMYL-TRNA REDUCTASE 1, CHLOROPLASTIC"/>
    <property type="match status" value="1"/>
</dbReference>
<dbReference type="EMBL" id="DF236977">
    <property type="protein sequence ID" value="GAQ79338.1"/>
    <property type="molecule type" value="Genomic_DNA"/>
</dbReference>
<dbReference type="GO" id="GO:0008883">
    <property type="term" value="F:glutamyl-tRNA reductase activity"/>
    <property type="evidence" value="ECO:0007669"/>
    <property type="project" value="UniProtKB-EC"/>
</dbReference>
<dbReference type="InterPro" id="IPR015895">
    <property type="entry name" value="4pyrrol_synth_GluRdtase_N"/>
</dbReference>
<dbReference type="FunFam" id="3.30.460.30:FF:000001">
    <property type="entry name" value="Glutamyl-tRNA reductase"/>
    <property type="match status" value="1"/>
</dbReference>
<dbReference type="SUPFAM" id="SSF69075">
    <property type="entry name" value="Glutamyl tRNA-reductase dimerization domain"/>
    <property type="match status" value="1"/>
</dbReference>
<proteinExistence type="inferred from homology"/>
<evidence type="ECO:0000256" key="7">
    <source>
        <dbReference type="ARBA" id="ARBA00023244"/>
    </source>
</evidence>
<feature type="domain" description="Tetrapyrrole biosynthesis glutamyl-tRNA reductase dimerisation" evidence="10">
    <location>
        <begin position="426"/>
        <end position="530"/>
    </location>
</feature>
<dbReference type="InterPro" id="IPR006151">
    <property type="entry name" value="Shikm_DH/Glu-tRNA_Rdtase"/>
</dbReference>
<dbReference type="InterPro" id="IPR036291">
    <property type="entry name" value="NAD(P)-bd_dom_sf"/>
</dbReference>
<organism evidence="13 14">
    <name type="scientific">Klebsormidium nitens</name>
    <name type="common">Green alga</name>
    <name type="synonym">Ulothrix nitens</name>
    <dbReference type="NCBI Taxonomy" id="105231"/>
    <lineage>
        <taxon>Eukaryota</taxon>
        <taxon>Viridiplantae</taxon>
        <taxon>Streptophyta</taxon>
        <taxon>Klebsormidiophyceae</taxon>
        <taxon>Klebsormidiales</taxon>
        <taxon>Klebsormidiaceae</taxon>
        <taxon>Klebsormidium</taxon>
    </lineage>
</organism>
<dbReference type="Gene3D" id="3.30.460.30">
    <property type="entry name" value="Glutamyl-tRNA reductase, N-terminal domain"/>
    <property type="match status" value="1"/>
</dbReference>
<dbReference type="GO" id="GO:0006782">
    <property type="term" value="P:protoporphyrinogen IX biosynthetic process"/>
    <property type="evidence" value="ECO:0007669"/>
    <property type="project" value="UniProtKB-UniPathway"/>
</dbReference>
<feature type="domain" description="Quinate/shikimate 5-dehydrogenase/glutamyl-tRNA reductase" evidence="11">
    <location>
        <begin position="270"/>
        <end position="411"/>
    </location>
</feature>
<dbReference type="HAMAP" id="MF_00087">
    <property type="entry name" value="Glu_tRNA_reductase"/>
    <property type="match status" value="1"/>
</dbReference>
<name>A0A1Y1HU21_KLENI</name>
<dbReference type="InterPro" id="IPR036343">
    <property type="entry name" value="GluRdtase_N_sf"/>
</dbReference>
<comment type="catalytic activity">
    <reaction evidence="8 9">
        <text>(S)-4-amino-5-oxopentanoate + tRNA(Glu) + NADP(+) = L-glutamyl-tRNA(Glu) + NADPH + H(+)</text>
        <dbReference type="Rhea" id="RHEA:12344"/>
        <dbReference type="Rhea" id="RHEA-COMP:9663"/>
        <dbReference type="Rhea" id="RHEA-COMP:9680"/>
        <dbReference type="ChEBI" id="CHEBI:15378"/>
        <dbReference type="ChEBI" id="CHEBI:57501"/>
        <dbReference type="ChEBI" id="CHEBI:57783"/>
        <dbReference type="ChEBI" id="CHEBI:58349"/>
        <dbReference type="ChEBI" id="CHEBI:78442"/>
        <dbReference type="ChEBI" id="CHEBI:78520"/>
        <dbReference type="EC" id="1.2.1.70"/>
    </reaction>
</comment>
<dbReference type="OrthoDB" id="424281at2759"/>
<accession>A0A1Y1HU21</accession>
<dbReference type="PROSITE" id="PS00747">
    <property type="entry name" value="GLUTR"/>
    <property type="match status" value="1"/>
</dbReference>
<keyword evidence="6" id="KW-0149">Chlorophyll biosynthesis</keyword>
<dbReference type="SUPFAM" id="SSF51735">
    <property type="entry name" value="NAD(P)-binding Rossmann-fold domains"/>
    <property type="match status" value="1"/>
</dbReference>
<dbReference type="Proteomes" id="UP000054558">
    <property type="component" value="Unassembled WGS sequence"/>
</dbReference>
<evidence type="ECO:0000256" key="9">
    <source>
        <dbReference type="RuleBase" id="RU000584"/>
    </source>
</evidence>
<dbReference type="UniPathway" id="UPA00251">
    <property type="reaction ID" value="UER00316"/>
</dbReference>
<evidence type="ECO:0000256" key="6">
    <source>
        <dbReference type="ARBA" id="ARBA00023171"/>
    </source>
</evidence>
<evidence type="ECO:0000313" key="13">
    <source>
        <dbReference type="EMBL" id="GAQ79338.1"/>
    </source>
</evidence>
<dbReference type="Pfam" id="PF05201">
    <property type="entry name" value="GlutR_N"/>
    <property type="match status" value="1"/>
</dbReference>
<reference evidence="13 14" key="1">
    <citation type="journal article" date="2014" name="Nat. Commun.">
        <title>Klebsormidium flaccidum genome reveals primary factors for plant terrestrial adaptation.</title>
        <authorList>
            <person name="Hori K."/>
            <person name="Maruyama F."/>
            <person name="Fujisawa T."/>
            <person name="Togashi T."/>
            <person name="Yamamoto N."/>
            <person name="Seo M."/>
            <person name="Sato S."/>
            <person name="Yamada T."/>
            <person name="Mori H."/>
            <person name="Tajima N."/>
            <person name="Moriyama T."/>
            <person name="Ikeuchi M."/>
            <person name="Watanabe M."/>
            <person name="Wada H."/>
            <person name="Kobayashi K."/>
            <person name="Saito M."/>
            <person name="Masuda T."/>
            <person name="Sasaki-Sekimoto Y."/>
            <person name="Mashiguchi K."/>
            <person name="Awai K."/>
            <person name="Shimojima M."/>
            <person name="Masuda S."/>
            <person name="Iwai M."/>
            <person name="Nobusawa T."/>
            <person name="Narise T."/>
            <person name="Kondo S."/>
            <person name="Saito H."/>
            <person name="Sato R."/>
            <person name="Murakawa M."/>
            <person name="Ihara Y."/>
            <person name="Oshima-Yamada Y."/>
            <person name="Ohtaka K."/>
            <person name="Satoh M."/>
            <person name="Sonobe K."/>
            <person name="Ishii M."/>
            <person name="Ohtani R."/>
            <person name="Kanamori-Sato M."/>
            <person name="Honoki R."/>
            <person name="Miyazaki D."/>
            <person name="Mochizuki H."/>
            <person name="Umetsu J."/>
            <person name="Higashi K."/>
            <person name="Shibata D."/>
            <person name="Kamiya Y."/>
            <person name="Sato N."/>
            <person name="Nakamura Y."/>
            <person name="Tabata S."/>
            <person name="Ida S."/>
            <person name="Kurokawa K."/>
            <person name="Ohta H."/>
        </authorList>
    </citation>
    <scope>NUCLEOTIDE SEQUENCE [LARGE SCALE GENOMIC DNA]</scope>
    <source>
        <strain evidence="13 14">NIES-2285</strain>
    </source>
</reference>
<evidence type="ECO:0000313" key="14">
    <source>
        <dbReference type="Proteomes" id="UP000054558"/>
    </source>
</evidence>
<sequence>MAATAAVACSGQLSQSLGLARSRSDASSAFMGTALPKPVLSRSCSQGVQRTGVKAQGEVNLRDPRKVPNSHKLTGKAASSAALQQLRMAGVANRYTSEKSSILVIGLSVHTAPVEIREKLAVPEAEWPRAIDELCSNPHIEEAGVLSTCNRMEIYVVALSWHRGIKEVTTWMSKNSGVPIEDLTPHLFILRNRDATSHLFRVASGLDSLVLGEGQILAQVKKVYEAGQPVTGFARNLNSLFKYAITAGKKVRTDISISSGAVSVSSAAVELAQMKLPLALGEAAVCIVGAGKMSKLLVKHLLSKGCQKMVLLNRSRERADELAADFPEAQIEYQPLTEMMRCAGEAQIVFTSTSSVDPLFLREDADALPPVSEAAGGKRLFIDISVPRNVGSCVNESAISRVFNVDDLTEVVAANKEDRRRKALEALPIIDEHLDMFDSWRDSLETVPVIKALRQKVEDVRMGELEKCVKAMGGEGMTKKQKKALEDMSRGICNKLLHGPMTSLRCDAGSDRTVEETLENMAALERMFELHRGPVIR</sequence>
<dbReference type="InterPro" id="IPR000343">
    <property type="entry name" value="4pyrrol_synth_GluRdtase"/>
</dbReference>
<protein>
    <recommendedName>
        <fullName evidence="3 9">Glutamyl-tRNA reductase</fullName>
        <ecNumber evidence="3 9">1.2.1.70</ecNumber>
    </recommendedName>
</protein>
<evidence type="ECO:0000259" key="11">
    <source>
        <dbReference type="Pfam" id="PF01488"/>
    </source>
</evidence>
<dbReference type="GO" id="GO:0015995">
    <property type="term" value="P:chlorophyll biosynthetic process"/>
    <property type="evidence" value="ECO:0007669"/>
    <property type="project" value="UniProtKB-KW"/>
</dbReference>
<evidence type="ECO:0000256" key="2">
    <source>
        <dbReference type="ARBA" id="ARBA00005916"/>
    </source>
</evidence>
<dbReference type="InterPro" id="IPR036453">
    <property type="entry name" value="GluRdtase_dimer_dom_sf"/>
</dbReference>
<evidence type="ECO:0000256" key="4">
    <source>
        <dbReference type="ARBA" id="ARBA00022857"/>
    </source>
</evidence>
<evidence type="ECO:0000256" key="8">
    <source>
        <dbReference type="ARBA" id="ARBA00047464"/>
    </source>
</evidence>
<comment type="similarity">
    <text evidence="2 9">Belongs to the glutamyl-tRNA reductase family.</text>
</comment>
<dbReference type="InterPro" id="IPR015896">
    <property type="entry name" value="4pyrrol_synth_GluRdtase_dimer"/>
</dbReference>
<keyword evidence="7 9" id="KW-0627">Porphyrin biosynthesis</keyword>
<dbReference type="Pfam" id="PF01488">
    <property type="entry name" value="Shikimate_DH"/>
    <property type="match status" value="1"/>
</dbReference>
<dbReference type="InterPro" id="IPR018214">
    <property type="entry name" value="GluRdtase_CS"/>
</dbReference>
<keyword evidence="4 9" id="KW-0521">NADP</keyword>
<feature type="domain" description="Glutamyl-tRNA reductase N-terminal" evidence="12">
    <location>
        <begin position="105"/>
        <end position="254"/>
    </location>
</feature>
<comment type="pathway">
    <text evidence="1 9">Porphyrin-containing compound metabolism; protoporphyrin-IX biosynthesis; 5-aminolevulinate from L-glutamyl-tRNA(Glu): step 1/2.</text>
</comment>
<gene>
    <name evidence="13" type="ORF">KFL_000280430</name>
</gene>
<evidence type="ECO:0000256" key="3">
    <source>
        <dbReference type="ARBA" id="ARBA00012970"/>
    </source>
</evidence>
<dbReference type="PANTHER" id="PTHR43120:SF1">
    <property type="entry name" value="GLUTAMYL-TRNA REDUCTASE 1, CHLOROPLASTIC"/>
    <property type="match status" value="1"/>
</dbReference>
<dbReference type="AlphaFoldDB" id="A0A1Y1HU21"/>
<dbReference type="EC" id="1.2.1.70" evidence="3 9"/>
<dbReference type="CDD" id="cd05213">
    <property type="entry name" value="NAD_bind_Glutamyl_tRNA_reduct"/>
    <property type="match status" value="1"/>
</dbReference>
<evidence type="ECO:0000259" key="10">
    <source>
        <dbReference type="Pfam" id="PF00745"/>
    </source>
</evidence>
<dbReference type="GO" id="GO:0050661">
    <property type="term" value="F:NADP binding"/>
    <property type="evidence" value="ECO:0007669"/>
    <property type="project" value="InterPro"/>
</dbReference>
<dbReference type="OMA" id="FAFKCAA"/>
<dbReference type="SUPFAM" id="SSF69742">
    <property type="entry name" value="Glutamyl tRNA-reductase catalytic, N-terminal domain"/>
    <property type="match status" value="1"/>
</dbReference>
<dbReference type="Pfam" id="PF00745">
    <property type="entry name" value="GlutR_dimer"/>
    <property type="match status" value="1"/>
</dbReference>